<reference evidence="5" key="1">
    <citation type="submission" date="2023-08" db="EMBL/GenBank/DDBJ databases">
        <title>Pelteobagrus vachellii genome.</title>
        <authorList>
            <person name="Liu H."/>
        </authorList>
    </citation>
    <scope>NUCLEOTIDE SEQUENCE</scope>
    <source>
        <strain evidence="5">PRFRI_2022a</strain>
        <tissue evidence="5">Muscle</tissue>
    </source>
</reference>
<feature type="region of interest" description="Disordered" evidence="3">
    <location>
        <begin position="218"/>
        <end position="238"/>
    </location>
</feature>
<dbReference type="SUPFAM" id="SSF50729">
    <property type="entry name" value="PH domain-like"/>
    <property type="match status" value="1"/>
</dbReference>
<feature type="compositionally biased region" description="Polar residues" evidence="3">
    <location>
        <begin position="355"/>
        <end position="369"/>
    </location>
</feature>
<gene>
    <name evidence="5" type="ORF">Q7C36_008814</name>
</gene>
<dbReference type="GO" id="GO:0005737">
    <property type="term" value="C:cytoplasm"/>
    <property type="evidence" value="ECO:0007669"/>
    <property type="project" value="UniProtKB-SubCell"/>
</dbReference>
<dbReference type="PROSITE" id="PS50010">
    <property type="entry name" value="DH_2"/>
    <property type="match status" value="1"/>
</dbReference>
<dbReference type="SUPFAM" id="SSF48065">
    <property type="entry name" value="DBL homology domain (DH-domain)"/>
    <property type="match status" value="1"/>
</dbReference>
<feature type="region of interest" description="Disordered" evidence="3">
    <location>
        <begin position="631"/>
        <end position="660"/>
    </location>
</feature>
<proteinExistence type="predicted"/>
<feature type="region of interest" description="Disordered" evidence="3">
    <location>
        <begin position="682"/>
        <end position="726"/>
    </location>
</feature>
<dbReference type="GO" id="GO:0005085">
    <property type="term" value="F:guanyl-nucleotide exchange factor activity"/>
    <property type="evidence" value="ECO:0007669"/>
    <property type="project" value="InterPro"/>
</dbReference>
<evidence type="ECO:0000256" key="3">
    <source>
        <dbReference type="SAM" id="MobiDB-lite"/>
    </source>
</evidence>
<dbReference type="EMBL" id="JAVHJS010000008">
    <property type="protein sequence ID" value="KAK2850031.1"/>
    <property type="molecule type" value="Genomic_DNA"/>
</dbReference>
<protein>
    <recommendedName>
        <fullName evidence="4">DH domain-containing protein</fullName>
    </recommendedName>
</protein>
<keyword evidence="6" id="KW-1185">Reference proteome</keyword>
<dbReference type="SMART" id="SM00325">
    <property type="entry name" value="RhoGEF"/>
    <property type="match status" value="1"/>
</dbReference>
<accession>A0AA88N6I6</accession>
<dbReference type="Proteomes" id="UP001187315">
    <property type="component" value="Unassembled WGS sequence"/>
</dbReference>
<feature type="region of interest" description="Disordered" evidence="3">
    <location>
        <begin position="399"/>
        <end position="459"/>
    </location>
</feature>
<feature type="region of interest" description="Disordered" evidence="3">
    <location>
        <begin position="292"/>
        <end position="384"/>
    </location>
</feature>
<evidence type="ECO:0000256" key="1">
    <source>
        <dbReference type="ARBA" id="ARBA00004496"/>
    </source>
</evidence>
<feature type="compositionally biased region" description="Basic and acidic residues" evidence="3">
    <location>
        <begin position="338"/>
        <end position="351"/>
    </location>
</feature>
<dbReference type="PANTHER" id="PTHR46006:SF5">
    <property type="entry name" value="DH DOMAIN-CONTAINING PROTEIN"/>
    <property type="match status" value="1"/>
</dbReference>
<feature type="compositionally biased region" description="Basic and acidic residues" evidence="3">
    <location>
        <begin position="370"/>
        <end position="384"/>
    </location>
</feature>
<dbReference type="InterPro" id="IPR000219">
    <property type="entry name" value="DH_dom"/>
</dbReference>
<dbReference type="AlphaFoldDB" id="A0AA88N6I6"/>
<dbReference type="InterPro" id="IPR035899">
    <property type="entry name" value="DBL_dom_sf"/>
</dbReference>
<sequence length="1148" mass="128893">MALAVVMPDVESLPCEYSPVTSPAGCSMDLEPCFSELPDPLSVLGPQLSGFPQHRNPSYINLDAPLNRYPAGPNNNLLRNMGLRYCSTSNMHPLKQPETQSSYQEGKLSQSCVNSGNNRLYHSLENLHWNADPGMYTYRSMESEFVLHCTSSSQWYDGTSQGSQVYTMMHSPENMASCPRQGLMRKDLPLFPQWLFPAVEDWAMNGNARKGLRDKLRLQSTRVSEPNKPLRPQPSLRNTLHSFSDHEMASHFGHLPSTGQVNGKKELYAHRITSPEEIKQEVLRRLQLQRQRSTPNLALSSSQEATFNKSHTSEHVSSIAQSAPERKRPPMSRLHIPTFEEFKRMRQKEGAEDLGSSTAPSSRVAQQEGQCREGNCEEKAKDRLHTEAKSVTDIWQNCSTTDAAHPHGSSGEESSSGMSTEQASGAPICTGPAPRSPLQSQSTTAGEEHTEKAGDSGIMDPAAVPFPPNRESAEGASTCCPAIILDGKDLSSYGAKIYKMKTDLLGSALDLIKKSCSAEISAKAPTRLSHDQHDGTDITTPQPGCQSACVAMTTLACRQEACSEATGREEPRECKLLGSGCRRSSSDATYEPAGSVRAQRECRLRPHYSDPMPTDAAKRKQLEMKIAAAARLHSQRRDRDHGMRTVRGHSEPRGEGRNGRLGVNRVCQHRWSTVSSVSADSGVVGLSDEREDEEEPRWTRHSTGPEVERVDSGIGSGLAPSWKRPTESYKTWEAQRPCPDCGHRDTTREEGMCERCLKLRTERKEAILEFLNTESSYGEDLRIIKEEFYFPMQSAGLLTAEQLTVVFSNVQELIEVNERFTEHLQDNIDQALDQGDEDLLTVCIGEIFLEFVNMLPAFQTYCLKQSTSVNMLNTLEKEKELLRIFLDVSQNDNTALRRMNLRSFLMAPLQRVTKYPLLLSRIIKATNEYHPDYERLKEAKSRVESHLEHINMKSKQDGTATWSLRSFRRESRKNREVINIEMRETSMKLVGWARETTRFIMEGPLQISQPADGQWVKKGSKSLKFQNVQSLLMVRTADGGVRGDQTEAFETVQDGVLVMIKDKSSGKFAVLREPIHLANCVVSTDPDCDDTFEVLDIRREAFVLRASDKSHTQQWFRLIKRYACDLGLWRKRRNALPNIMINKSQSRS</sequence>
<organism evidence="5 6">
    <name type="scientific">Tachysurus vachellii</name>
    <name type="common">Darkbarbel catfish</name>
    <name type="synonym">Pelteobagrus vachellii</name>
    <dbReference type="NCBI Taxonomy" id="175792"/>
    <lineage>
        <taxon>Eukaryota</taxon>
        <taxon>Metazoa</taxon>
        <taxon>Chordata</taxon>
        <taxon>Craniata</taxon>
        <taxon>Vertebrata</taxon>
        <taxon>Euteleostomi</taxon>
        <taxon>Actinopterygii</taxon>
        <taxon>Neopterygii</taxon>
        <taxon>Teleostei</taxon>
        <taxon>Ostariophysi</taxon>
        <taxon>Siluriformes</taxon>
        <taxon>Bagridae</taxon>
        <taxon>Tachysurus</taxon>
    </lineage>
</organism>
<dbReference type="CDD" id="cd00160">
    <property type="entry name" value="RhoGEF"/>
    <property type="match status" value="1"/>
</dbReference>
<dbReference type="Gene3D" id="1.20.900.10">
    <property type="entry name" value="Dbl homology (DH) domain"/>
    <property type="match status" value="1"/>
</dbReference>
<evidence type="ECO:0000256" key="2">
    <source>
        <dbReference type="ARBA" id="ARBA00022490"/>
    </source>
</evidence>
<evidence type="ECO:0000259" key="4">
    <source>
        <dbReference type="PROSITE" id="PS50010"/>
    </source>
</evidence>
<name>A0AA88N6I6_TACVA</name>
<evidence type="ECO:0000313" key="5">
    <source>
        <dbReference type="EMBL" id="KAK2850031.1"/>
    </source>
</evidence>
<comment type="caution">
    <text evidence="5">The sequence shown here is derived from an EMBL/GenBank/DDBJ whole genome shotgun (WGS) entry which is preliminary data.</text>
</comment>
<feature type="domain" description="DH" evidence="4">
    <location>
        <begin position="762"/>
        <end position="953"/>
    </location>
</feature>
<comment type="subcellular location">
    <subcellularLocation>
        <location evidence="1">Cytoplasm</location>
    </subcellularLocation>
</comment>
<dbReference type="GO" id="GO:0035025">
    <property type="term" value="P:positive regulation of Rho protein signal transduction"/>
    <property type="evidence" value="ECO:0007669"/>
    <property type="project" value="TreeGrafter"/>
</dbReference>
<dbReference type="InterPro" id="IPR051480">
    <property type="entry name" value="Endocytic_GEF_Adapter"/>
</dbReference>
<feature type="compositionally biased region" description="Polar residues" evidence="3">
    <location>
        <begin position="293"/>
        <end position="321"/>
    </location>
</feature>
<dbReference type="PANTHER" id="PTHR46006">
    <property type="entry name" value="RHO GUANINE NUCLEOTIDE EXCHANGE FACTOR AT 64C, ISOFORM A"/>
    <property type="match status" value="1"/>
</dbReference>
<feature type="compositionally biased region" description="Basic and acidic residues" evidence="3">
    <location>
        <begin position="635"/>
        <end position="658"/>
    </location>
</feature>
<evidence type="ECO:0000313" key="6">
    <source>
        <dbReference type="Proteomes" id="UP001187315"/>
    </source>
</evidence>
<feature type="compositionally biased region" description="Low complexity" evidence="3">
    <location>
        <begin position="408"/>
        <end position="421"/>
    </location>
</feature>
<dbReference type="Pfam" id="PF00621">
    <property type="entry name" value="RhoGEF"/>
    <property type="match status" value="1"/>
</dbReference>
<keyword evidence="2" id="KW-0963">Cytoplasm</keyword>